<dbReference type="EMBL" id="CABIJS010000022">
    <property type="protein sequence ID" value="VUZ39941.1"/>
    <property type="molecule type" value="Genomic_DNA"/>
</dbReference>
<evidence type="ECO:0000313" key="2">
    <source>
        <dbReference type="EMBL" id="VUZ39941.1"/>
    </source>
</evidence>
<dbReference type="Proteomes" id="UP000321570">
    <property type="component" value="Unassembled WGS sequence"/>
</dbReference>
<keyword evidence="1" id="KW-1133">Transmembrane helix</keyword>
<keyword evidence="3" id="KW-1185">Reference proteome</keyword>
<feature type="transmembrane region" description="Helical" evidence="1">
    <location>
        <begin position="27"/>
        <end position="45"/>
    </location>
</feature>
<feature type="non-terminal residue" evidence="2">
    <location>
        <position position="118"/>
    </location>
</feature>
<feature type="transmembrane region" description="Helical" evidence="1">
    <location>
        <begin position="93"/>
        <end position="114"/>
    </location>
</feature>
<evidence type="ECO:0000256" key="1">
    <source>
        <dbReference type="SAM" id="Phobius"/>
    </source>
</evidence>
<feature type="transmembrane region" description="Helical" evidence="1">
    <location>
        <begin position="57"/>
        <end position="81"/>
    </location>
</feature>
<proteinExistence type="predicted"/>
<dbReference type="AlphaFoldDB" id="A0A564XY40"/>
<evidence type="ECO:0000313" key="3">
    <source>
        <dbReference type="Proteomes" id="UP000321570"/>
    </source>
</evidence>
<keyword evidence="1" id="KW-0812">Transmembrane</keyword>
<sequence>MQNGKGDGNIFRRHFSLDDFGSLETVLIFWVTSIASLFIGGWIAIMNKDKRHLRYLLLLFFCVLLFAFLKHLFALMCFGHLSNVGRRPLWLEIISDSMGGATNCTLAALLLLLASGYC</sequence>
<name>A0A564XY40_HYMDI</name>
<gene>
    <name evidence="2" type="ORF">WMSIL1_LOCUS922</name>
</gene>
<protein>
    <submittedName>
        <fullName evidence="2">Uncharacterized protein</fullName>
    </submittedName>
</protein>
<organism evidence="2 3">
    <name type="scientific">Hymenolepis diminuta</name>
    <name type="common">Rat tapeworm</name>
    <dbReference type="NCBI Taxonomy" id="6216"/>
    <lineage>
        <taxon>Eukaryota</taxon>
        <taxon>Metazoa</taxon>
        <taxon>Spiralia</taxon>
        <taxon>Lophotrochozoa</taxon>
        <taxon>Platyhelminthes</taxon>
        <taxon>Cestoda</taxon>
        <taxon>Eucestoda</taxon>
        <taxon>Cyclophyllidea</taxon>
        <taxon>Hymenolepididae</taxon>
        <taxon>Hymenolepis</taxon>
    </lineage>
</organism>
<accession>A0A564XY40</accession>
<keyword evidence="1" id="KW-0472">Membrane</keyword>
<reference evidence="2 3" key="1">
    <citation type="submission" date="2019-07" db="EMBL/GenBank/DDBJ databases">
        <authorList>
            <person name="Jastrzebski P J."/>
            <person name="Paukszto L."/>
            <person name="Jastrzebski P J."/>
        </authorList>
    </citation>
    <scope>NUCLEOTIDE SEQUENCE [LARGE SCALE GENOMIC DNA]</scope>
    <source>
        <strain evidence="2 3">WMS-il1</strain>
    </source>
</reference>